<accession>I4EK46</accession>
<organism evidence="3 4">
    <name type="scientific">Nitrolancea hollandica Lb</name>
    <dbReference type="NCBI Taxonomy" id="1129897"/>
    <lineage>
        <taxon>Bacteria</taxon>
        <taxon>Pseudomonadati</taxon>
        <taxon>Thermomicrobiota</taxon>
        <taxon>Thermomicrobia</taxon>
        <taxon>Sphaerobacterales</taxon>
        <taxon>Sphaerobacterineae</taxon>
        <taxon>Sphaerobacteraceae</taxon>
        <taxon>Nitrolancea</taxon>
    </lineage>
</organism>
<feature type="region of interest" description="Disordered" evidence="1">
    <location>
        <begin position="1"/>
        <end position="76"/>
    </location>
</feature>
<comment type="caution">
    <text evidence="3">The sequence shown here is derived from an EMBL/GenBank/DDBJ whole genome shotgun (WGS) entry which is preliminary data.</text>
</comment>
<name>I4EK46_9BACT</name>
<dbReference type="OrthoDB" id="164831at2"/>
<keyword evidence="2" id="KW-1133">Transmembrane helix</keyword>
<gene>
    <name evidence="3" type="ORF">NITHO_4400001</name>
</gene>
<evidence type="ECO:0000256" key="1">
    <source>
        <dbReference type="SAM" id="MobiDB-lite"/>
    </source>
</evidence>
<feature type="compositionally biased region" description="Basic and acidic residues" evidence="1">
    <location>
        <begin position="1"/>
        <end position="14"/>
    </location>
</feature>
<reference evidence="3 4" key="1">
    <citation type="journal article" date="2012" name="ISME J.">
        <title>Nitrification expanded: discovery, physiology and genomics of a nitrite-oxidizing bacterium from the phylum Chloroflexi.</title>
        <authorList>
            <person name="Sorokin D.Y."/>
            <person name="Lucker S."/>
            <person name="Vejmelkova D."/>
            <person name="Kostrikina N.A."/>
            <person name="Kleerebezem R."/>
            <person name="Rijpstra W.I."/>
            <person name="Damste J.S."/>
            <person name="Le Paslier D."/>
            <person name="Muyzer G."/>
            <person name="Wagner M."/>
            <person name="van Loosdrecht M.C."/>
            <person name="Daims H."/>
        </authorList>
    </citation>
    <scope>NUCLEOTIDE SEQUENCE [LARGE SCALE GENOMIC DNA]</scope>
    <source>
        <strain evidence="4">none</strain>
    </source>
</reference>
<dbReference type="Proteomes" id="UP000004221">
    <property type="component" value="Unassembled WGS sequence"/>
</dbReference>
<dbReference type="Pfam" id="PF11303">
    <property type="entry name" value="DUF3105"/>
    <property type="match status" value="1"/>
</dbReference>
<protein>
    <recommendedName>
        <fullName evidence="5">DUF3105 domain-containing protein</fullName>
    </recommendedName>
</protein>
<evidence type="ECO:0000256" key="2">
    <source>
        <dbReference type="SAM" id="Phobius"/>
    </source>
</evidence>
<dbReference type="AlphaFoldDB" id="I4EK46"/>
<keyword evidence="2" id="KW-0812">Transmembrane</keyword>
<proteinExistence type="predicted"/>
<feature type="transmembrane region" description="Helical" evidence="2">
    <location>
        <begin position="81"/>
        <end position="101"/>
    </location>
</feature>
<keyword evidence="2" id="KW-0472">Membrane</keyword>
<sequence length="250" mass="26734">MANQDKRQARDGNRAKGNPSKGGPPKGSPAKGAPVNGNVGKSTPAAEPSRAERRAGTAAERRRERLQAPERQARQRTMGRVGLAAVVVLVLAGIGFGIYSFTNRAQQPEGVQTFANLARDHVETPVSYPETPPVGGAHSAVWQNCGFYSAPVGNEHGVHSMEHGAVWITYQSNLPADQVDILRKQAQQSYVLVSPYPDLPKPVVATAWGNQLTLDSASDPRLEQFVKYFREGPQTPERGAACTGGTSATV</sequence>
<dbReference type="RefSeq" id="WP_008479699.1">
    <property type="nucleotide sequence ID" value="NZ_CAGS01000380.1"/>
</dbReference>
<keyword evidence="4" id="KW-1185">Reference proteome</keyword>
<evidence type="ECO:0008006" key="5">
    <source>
        <dbReference type="Google" id="ProtNLM"/>
    </source>
</evidence>
<feature type="compositionally biased region" description="Low complexity" evidence="1">
    <location>
        <begin position="15"/>
        <end position="34"/>
    </location>
</feature>
<evidence type="ECO:0000313" key="3">
    <source>
        <dbReference type="EMBL" id="CCF85058.1"/>
    </source>
</evidence>
<evidence type="ECO:0000313" key="4">
    <source>
        <dbReference type="Proteomes" id="UP000004221"/>
    </source>
</evidence>
<feature type="compositionally biased region" description="Basic and acidic residues" evidence="1">
    <location>
        <begin position="49"/>
        <end position="73"/>
    </location>
</feature>
<dbReference type="InterPro" id="IPR021454">
    <property type="entry name" value="DUF3105"/>
</dbReference>
<dbReference type="EMBL" id="CAGS01000380">
    <property type="protein sequence ID" value="CCF85058.1"/>
    <property type="molecule type" value="Genomic_DNA"/>
</dbReference>